<keyword evidence="2" id="KW-1185">Reference proteome</keyword>
<accession>A0A2A9E6J0</accession>
<evidence type="ECO:0000313" key="1">
    <source>
        <dbReference type="EMBL" id="PFG34453.1"/>
    </source>
</evidence>
<organism evidence="1 2">
    <name type="scientific">Sanguibacter antarcticus</name>
    <dbReference type="NCBI Taxonomy" id="372484"/>
    <lineage>
        <taxon>Bacteria</taxon>
        <taxon>Bacillati</taxon>
        <taxon>Actinomycetota</taxon>
        <taxon>Actinomycetes</taxon>
        <taxon>Micrococcales</taxon>
        <taxon>Sanguibacteraceae</taxon>
        <taxon>Sanguibacter</taxon>
    </lineage>
</organism>
<name>A0A2A9E6J0_9MICO</name>
<proteinExistence type="predicted"/>
<dbReference type="EMBL" id="PDJG01000001">
    <property type="protein sequence ID" value="PFG34453.1"/>
    <property type="molecule type" value="Genomic_DNA"/>
</dbReference>
<dbReference type="Proteomes" id="UP000225548">
    <property type="component" value="Unassembled WGS sequence"/>
</dbReference>
<reference evidence="1 2" key="1">
    <citation type="submission" date="2017-10" db="EMBL/GenBank/DDBJ databases">
        <title>Sequencing the genomes of 1000 actinobacteria strains.</title>
        <authorList>
            <person name="Klenk H.-P."/>
        </authorList>
    </citation>
    <scope>NUCLEOTIDE SEQUENCE [LARGE SCALE GENOMIC DNA]</scope>
    <source>
        <strain evidence="1 2">DSM 18966</strain>
    </source>
</reference>
<evidence type="ECO:0000313" key="2">
    <source>
        <dbReference type="Proteomes" id="UP000225548"/>
    </source>
</evidence>
<protein>
    <submittedName>
        <fullName evidence="1">Uncharacterized protein</fullName>
    </submittedName>
</protein>
<dbReference type="AlphaFoldDB" id="A0A2A9E6J0"/>
<sequence>MRWQRKLLRLGTTRLVLKVGDTIRSAVAVEGRLVGDQLSIPLAPDDDAQALVDLVEGA</sequence>
<gene>
    <name evidence="1" type="ORF">ATL42_2363</name>
</gene>
<comment type="caution">
    <text evidence="1">The sequence shown here is derived from an EMBL/GenBank/DDBJ whole genome shotgun (WGS) entry which is preliminary data.</text>
</comment>